<dbReference type="RefSeq" id="WP_344439940.1">
    <property type="nucleotide sequence ID" value="NZ_BAAASL010000034.1"/>
</dbReference>
<keyword evidence="3" id="KW-1185">Reference proteome</keyword>
<organism evidence="2 3">
    <name type="scientific">Streptomyces luteosporeus</name>
    <dbReference type="NCBI Taxonomy" id="173856"/>
    <lineage>
        <taxon>Bacteria</taxon>
        <taxon>Bacillati</taxon>
        <taxon>Actinomycetota</taxon>
        <taxon>Actinomycetes</taxon>
        <taxon>Kitasatosporales</taxon>
        <taxon>Streptomycetaceae</taxon>
        <taxon>Streptomyces</taxon>
    </lineage>
</organism>
<feature type="signal peptide" evidence="1">
    <location>
        <begin position="1"/>
        <end position="28"/>
    </location>
</feature>
<comment type="caution">
    <text evidence="2">The sequence shown here is derived from an EMBL/GenBank/DDBJ whole genome shotgun (WGS) entry which is preliminary data.</text>
</comment>
<gene>
    <name evidence="2" type="ORF">GCM10010315_59430</name>
</gene>
<dbReference type="Proteomes" id="UP001500886">
    <property type="component" value="Unassembled WGS sequence"/>
</dbReference>
<accession>A0ABP6GLX3</accession>
<sequence>MPLCRRSVRTLTSIAALTLTLVVGTATAAAPAGTCTLRVQSHGTSGFRSGLTAGSCVNPSLRTGVDDIAAGNSTGKADFTVFSGADCTGTVLAQATGEAFFVPPIDIGSVRIDSCP</sequence>
<evidence type="ECO:0000256" key="1">
    <source>
        <dbReference type="SAM" id="SignalP"/>
    </source>
</evidence>
<evidence type="ECO:0000313" key="2">
    <source>
        <dbReference type="EMBL" id="GAA2726057.1"/>
    </source>
</evidence>
<dbReference type="EMBL" id="BAAASL010000034">
    <property type="protein sequence ID" value="GAA2726057.1"/>
    <property type="molecule type" value="Genomic_DNA"/>
</dbReference>
<reference evidence="3" key="1">
    <citation type="journal article" date="2019" name="Int. J. Syst. Evol. Microbiol.">
        <title>The Global Catalogue of Microorganisms (GCM) 10K type strain sequencing project: providing services to taxonomists for standard genome sequencing and annotation.</title>
        <authorList>
            <consortium name="The Broad Institute Genomics Platform"/>
            <consortium name="The Broad Institute Genome Sequencing Center for Infectious Disease"/>
            <person name="Wu L."/>
            <person name="Ma J."/>
        </authorList>
    </citation>
    <scope>NUCLEOTIDE SEQUENCE [LARGE SCALE GENOMIC DNA]</scope>
    <source>
        <strain evidence="3">JCM 4542</strain>
    </source>
</reference>
<keyword evidence="1" id="KW-0732">Signal</keyword>
<evidence type="ECO:0008006" key="4">
    <source>
        <dbReference type="Google" id="ProtNLM"/>
    </source>
</evidence>
<proteinExistence type="predicted"/>
<evidence type="ECO:0000313" key="3">
    <source>
        <dbReference type="Proteomes" id="UP001500886"/>
    </source>
</evidence>
<feature type="chain" id="PRO_5046969723" description="Secreted protein" evidence="1">
    <location>
        <begin position="29"/>
        <end position="116"/>
    </location>
</feature>
<name>A0ABP6GLX3_9ACTN</name>
<protein>
    <recommendedName>
        <fullName evidence="4">Secreted protein</fullName>
    </recommendedName>
</protein>